<name>A0A401UDG1_9BACT</name>
<dbReference type="RefSeq" id="WP_127123589.1">
    <property type="nucleotide sequence ID" value="NZ_BHXQ01000006.1"/>
</dbReference>
<reference evidence="3 4" key="1">
    <citation type="submission" date="2018-11" db="EMBL/GenBank/DDBJ databases">
        <title>Chryseotalea sanarue gen. nov., sp., nov., a member of the family Cytophagaceae, isolated from a brackish lake in Hamamatsu Japan.</title>
        <authorList>
            <person name="Maejima Y."/>
            <person name="Iino T."/>
            <person name="Muraguchi Y."/>
            <person name="Fukuda K."/>
            <person name="Ohkuma M."/>
            <person name="Moriuchi R."/>
            <person name="Dohra H."/>
            <person name="Kimbara K."/>
            <person name="Shintani M."/>
        </authorList>
    </citation>
    <scope>NUCLEOTIDE SEQUENCE [LARGE SCALE GENOMIC DNA]</scope>
    <source>
        <strain evidence="3 4">Ys</strain>
    </source>
</reference>
<dbReference type="SUPFAM" id="SSF63829">
    <property type="entry name" value="Calcium-dependent phosphotriesterase"/>
    <property type="match status" value="1"/>
</dbReference>
<gene>
    <name evidence="3" type="ORF">SanaruYs_31780</name>
</gene>
<keyword evidence="4" id="KW-1185">Reference proteome</keyword>
<accession>A0A401UDG1</accession>
<protein>
    <submittedName>
        <fullName evidence="3">SMP-30/gluconolactonase/LRE family protein</fullName>
    </submittedName>
</protein>
<organism evidence="3 4">
    <name type="scientific">Chryseotalea sanaruensis</name>
    <dbReference type="NCBI Taxonomy" id="2482724"/>
    <lineage>
        <taxon>Bacteria</taxon>
        <taxon>Pseudomonadati</taxon>
        <taxon>Bacteroidota</taxon>
        <taxon>Cytophagia</taxon>
        <taxon>Cytophagales</taxon>
        <taxon>Chryseotaleaceae</taxon>
        <taxon>Chryseotalea</taxon>
    </lineage>
</organism>
<feature type="domain" description="SMP-30/Gluconolactonase/LRE-like region" evidence="2">
    <location>
        <begin position="50"/>
        <end position="316"/>
    </location>
</feature>
<dbReference type="GO" id="GO:0016787">
    <property type="term" value="F:hydrolase activity"/>
    <property type="evidence" value="ECO:0007669"/>
    <property type="project" value="UniProtKB-KW"/>
</dbReference>
<evidence type="ECO:0000313" key="4">
    <source>
        <dbReference type="Proteomes" id="UP000288227"/>
    </source>
</evidence>
<dbReference type="Gene3D" id="2.120.10.30">
    <property type="entry name" value="TolB, C-terminal domain"/>
    <property type="match status" value="1"/>
</dbReference>
<dbReference type="Proteomes" id="UP000288227">
    <property type="component" value="Unassembled WGS sequence"/>
</dbReference>
<dbReference type="EMBL" id="BHXQ01000006">
    <property type="protein sequence ID" value="GCC52937.1"/>
    <property type="molecule type" value="Genomic_DNA"/>
</dbReference>
<dbReference type="PANTHER" id="PTHR47572:SF4">
    <property type="entry name" value="LACTONASE DRP35"/>
    <property type="match status" value="1"/>
</dbReference>
<dbReference type="OrthoDB" id="241638at2"/>
<evidence type="ECO:0000259" key="2">
    <source>
        <dbReference type="Pfam" id="PF08450"/>
    </source>
</evidence>
<dbReference type="InterPro" id="IPR051262">
    <property type="entry name" value="SMP-30/CGR1_Lactonase"/>
</dbReference>
<sequence length="325" mass="35719">MKTYYFLLLLVLLACESKKEVGSIEKTDEGLDAIIKPGTAVELLAEGFVWSEGPVWVESEKMLLFSDVPKNNIYKWTEKDGLSEYLTPSGYTQIEEGNAGEGSNGLLLNASGQLVICQHGDRRMASMESPLNNPSANFKTLAATFEGKRFNSPNDAAYNTKGELFFTDPPYGLSDQDNDKAKEIKFNGVYRLDRQGVVSLLVDSLTRPNGIAFINDSTFIVANSDKDKAKWYEYSIRQDSIISGKVFYDATTSAQTEKGLPDGLKISSKGIVFATGPGGVWIFDVNGKLLGKIKTTMASANCALDAEEKTLYITSHNNLLRVQLQ</sequence>
<dbReference type="PROSITE" id="PS51257">
    <property type="entry name" value="PROKAR_LIPOPROTEIN"/>
    <property type="match status" value="1"/>
</dbReference>
<dbReference type="InterPro" id="IPR011042">
    <property type="entry name" value="6-blade_b-propeller_TolB-like"/>
</dbReference>
<keyword evidence="1" id="KW-0378">Hydrolase</keyword>
<evidence type="ECO:0000313" key="3">
    <source>
        <dbReference type="EMBL" id="GCC52937.1"/>
    </source>
</evidence>
<evidence type="ECO:0000256" key="1">
    <source>
        <dbReference type="ARBA" id="ARBA00022801"/>
    </source>
</evidence>
<dbReference type="PANTHER" id="PTHR47572">
    <property type="entry name" value="LIPOPROTEIN-RELATED"/>
    <property type="match status" value="1"/>
</dbReference>
<comment type="caution">
    <text evidence="3">The sequence shown here is derived from an EMBL/GenBank/DDBJ whole genome shotgun (WGS) entry which is preliminary data.</text>
</comment>
<dbReference type="AlphaFoldDB" id="A0A401UDG1"/>
<dbReference type="InterPro" id="IPR013658">
    <property type="entry name" value="SGL"/>
</dbReference>
<dbReference type="Pfam" id="PF08450">
    <property type="entry name" value="SGL"/>
    <property type="match status" value="1"/>
</dbReference>
<proteinExistence type="predicted"/>